<dbReference type="STRING" id="1573173.A0A166M2Z6"/>
<sequence>MKEPTTNQTSDPAAPRATAARPSNPPATSSAILPGIAENSPLLEADKGETSTDDAIMRFGQDVRSSVPSSGIAISYSYVYILAYIMPNDEMDKERLNVAHAIMVQAIKTGLTLLLLRKRKSMKVLMSALALEFGWSRWVIFQRMLRVPANVRFGVNDVESPWAHEKKHDYLFCRFMTASIADWPQLASGIYNNLSPGDWAELHEMDPEIYSDDGTYTETQATWS</sequence>
<gene>
    <name evidence="3" type="ORF">CI238_00618</name>
</gene>
<dbReference type="GO" id="GO:0008168">
    <property type="term" value="F:methyltransferase activity"/>
    <property type="evidence" value="ECO:0007669"/>
    <property type="project" value="UniProtKB-KW"/>
</dbReference>
<keyword evidence="2" id="KW-0812">Transmembrane</keyword>
<evidence type="ECO:0000256" key="1">
    <source>
        <dbReference type="SAM" id="MobiDB-lite"/>
    </source>
</evidence>
<comment type="caution">
    <text evidence="3">The sequence shown here is derived from an EMBL/GenBank/DDBJ whole genome shotgun (WGS) entry which is preliminary data.</text>
</comment>
<dbReference type="GO" id="GO:0032259">
    <property type="term" value="P:methylation"/>
    <property type="evidence" value="ECO:0007669"/>
    <property type="project" value="UniProtKB-KW"/>
</dbReference>
<keyword evidence="2" id="KW-0472">Membrane</keyword>
<feature type="compositionally biased region" description="Low complexity" evidence="1">
    <location>
        <begin position="12"/>
        <end position="31"/>
    </location>
</feature>
<keyword evidence="2" id="KW-1133">Transmembrane helix</keyword>
<dbReference type="Proteomes" id="UP000076584">
    <property type="component" value="Unassembled WGS sequence"/>
</dbReference>
<dbReference type="EMBL" id="LFIW01002706">
    <property type="protein sequence ID" value="KZL64221.1"/>
    <property type="molecule type" value="Genomic_DNA"/>
</dbReference>
<keyword evidence="4" id="KW-1185">Reference proteome</keyword>
<protein>
    <submittedName>
        <fullName evidence="3">Umta methyltransferase</fullName>
    </submittedName>
</protein>
<organism evidence="3 4">
    <name type="scientific">Colletotrichum incanum</name>
    <name type="common">Soybean anthracnose fungus</name>
    <dbReference type="NCBI Taxonomy" id="1573173"/>
    <lineage>
        <taxon>Eukaryota</taxon>
        <taxon>Fungi</taxon>
        <taxon>Dikarya</taxon>
        <taxon>Ascomycota</taxon>
        <taxon>Pezizomycotina</taxon>
        <taxon>Sordariomycetes</taxon>
        <taxon>Hypocreomycetidae</taxon>
        <taxon>Glomerellales</taxon>
        <taxon>Glomerellaceae</taxon>
        <taxon>Colletotrichum</taxon>
        <taxon>Colletotrichum spaethianum species complex</taxon>
    </lineage>
</organism>
<evidence type="ECO:0000313" key="3">
    <source>
        <dbReference type="EMBL" id="KZL64221.1"/>
    </source>
</evidence>
<feature type="region of interest" description="Disordered" evidence="1">
    <location>
        <begin position="1"/>
        <end position="33"/>
    </location>
</feature>
<dbReference type="AlphaFoldDB" id="A0A166M2Z6"/>
<keyword evidence="3" id="KW-0808">Transferase</keyword>
<evidence type="ECO:0000313" key="4">
    <source>
        <dbReference type="Proteomes" id="UP000076584"/>
    </source>
</evidence>
<feature type="compositionally biased region" description="Polar residues" evidence="1">
    <location>
        <begin position="1"/>
        <end position="11"/>
    </location>
</feature>
<name>A0A166M2Z6_COLIC</name>
<proteinExistence type="predicted"/>
<feature type="transmembrane region" description="Helical" evidence="2">
    <location>
        <begin position="67"/>
        <end position="86"/>
    </location>
</feature>
<feature type="transmembrane region" description="Helical" evidence="2">
    <location>
        <begin position="98"/>
        <end position="116"/>
    </location>
</feature>
<keyword evidence="3" id="KW-0489">Methyltransferase</keyword>
<reference evidence="3 4" key="1">
    <citation type="submission" date="2015-06" db="EMBL/GenBank/DDBJ databases">
        <title>Survival trade-offs in plant roots during colonization by closely related pathogenic and mutualistic fungi.</title>
        <authorList>
            <person name="Hacquard S."/>
            <person name="Kracher B."/>
            <person name="Hiruma K."/>
            <person name="Weinman A."/>
            <person name="Muench P."/>
            <person name="Garrido Oter R."/>
            <person name="Ver Loren van Themaat E."/>
            <person name="Dallerey J.-F."/>
            <person name="Damm U."/>
            <person name="Henrissat B."/>
            <person name="Lespinet O."/>
            <person name="Thon M."/>
            <person name="Kemen E."/>
            <person name="McHardy A.C."/>
            <person name="Schulze-Lefert P."/>
            <person name="O'Connell R.J."/>
        </authorList>
    </citation>
    <scope>NUCLEOTIDE SEQUENCE [LARGE SCALE GENOMIC DNA]</scope>
    <source>
        <strain evidence="3 4">MAFF 238704</strain>
    </source>
</reference>
<accession>A0A166M2Z6</accession>
<evidence type="ECO:0000256" key="2">
    <source>
        <dbReference type="SAM" id="Phobius"/>
    </source>
</evidence>